<evidence type="ECO:0000256" key="2">
    <source>
        <dbReference type="ARBA" id="ARBA00001946"/>
    </source>
</evidence>
<dbReference type="GO" id="GO:0042586">
    <property type="term" value="F:peptide deformylase activity"/>
    <property type="evidence" value="ECO:0007669"/>
    <property type="project" value="InterPro"/>
</dbReference>
<dbReference type="FunFam" id="3.30.230.10:FF:000008">
    <property type="entry name" value="DNA topoisomerase 2"/>
    <property type="match status" value="1"/>
</dbReference>
<feature type="region of interest" description="Disordered" evidence="9">
    <location>
        <begin position="1317"/>
        <end position="1348"/>
    </location>
</feature>
<evidence type="ECO:0000256" key="5">
    <source>
        <dbReference type="ARBA" id="ARBA00023125"/>
    </source>
</evidence>
<evidence type="ECO:0000256" key="9">
    <source>
        <dbReference type="SAM" id="MobiDB-lite"/>
    </source>
</evidence>
<feature type="compositionally biased region" description="Acidic residues" evidence="9">
    <location>
        <begin position="1325"/>
        <end position="1336"/>
    </location>
</feature>
<comment type="cofactor">
    <cofactor evidence="2">
        <name>Mg(2+)</name>
        <dbReference type="ChEBI" id="CHEBI:18420"/>
    </cofactor>
</comment>
<dbReference type="InterPro" id="IPR031660">
    <property type="entry name" value="TOPRIM_C"/>
</dbReference>
<feature type="compositionally biased region" description="Basic and acidic residues" evidence="9">
    <location>
        <begin position="1444"/>
        <end position="1482"/>
    </location>
</feature>
<feature type="domain" description="FCP1 homology" evidence="11">
    <location>
        <begin position="33"/>
        <end position="193"/>
    </location>
</feature>
<dbReference type="GO" id="GO:0006265">
    <property type="term" value="P:DNA topological change"/>
    <property type="evidence" value="ECO:0007669"/>
    <property type="project" value="UniProtKB-UniRule"/>
</dbReference>
<protein>
    <recommendedName>
        <fullName evidence="8">DNA topoisomerase 2</fullName>
        <ecNumber evidence="8">5.6.2.2</ecNumber>
    </recommendedName>
</protein>
<dbReference type="CDD" id="cd03481">
    <property type="entry name" value="TopoIIA_Trans_ScTopoIIA"/>
    <property type="match status" value="1"/>
</dbReference>
<dbReference type="FunFam" id="3.30.565.10:FF:000097">
    <property type="entry name" value="DNA topoisomerase 2"/>
    <property type="match status" value="1"/>
</dbReference>
<dbReference type="GO" id="GO:0003677">
    <property type="term" value="F:DNA binding"/>
    <property type="evidence" value="ECO:0007669"/>
    <property type="project" value="UniProtKB-UniRule"/>
</dbReference>
<feature type="region of interest" description="Disordered" evidence="9">
    <location>
        <begin position="1430"/>
        <end position="1520"/>
    </location>
</feature>
<evidence type="ECO:0000256" key="8">
    <source>
        <dbReference type="RuleBase" id="RU362094"/>
    </source>
</evidence>
<dbReference type="Proteomes" id="UP000689195">
    <property type="component" value="Unassembled WGS sequence"/>
</dbReference>
<dbReference type="PROSITE" id="PS52040">
    <property type="entry name" value="TOPO_IIA"/>
    <property type="match status" value="1"/>
</dbReference>
<organism evidence="13 14">
    <name type="scientific">Paramecium pentaurelia</name>
    <dbReference type="NCBI Taxonomy" id="43138"/>
    <lineage>
        <taxon>Eukaryota</taxon>
        <taxon>Sar</taxon>
        <taxon>Alveolata</taxon>
        <taxon>Ciliophora</taxon>
        <taxon>Intramacronucleata</taxon>
        <taxon>Oligohymenophorea</taxon>
        <taxon>Peniculida</taxon>
        <taxon>Parameciidae</taxon>
        <taxon>Paramecium</taxon>
    </lineage>
</organism>
<dbReference type="GO" id="GO:0003918">
    <property type="term" value="F:DNA topoisomerase type II (double strand cut, ATP-hydrolyzing) activity"/>
    <property type="evidence" value="ECO:0007669"/>
    <property type="project" value="UniProtKB-UniRule"/>
</dbReference>
<dbReference type="GO" id="GO:0005524">
    <property type="term" value="F:ATP binding"/>
    <property type="evidence" value="ECO:0007669"/>
    <property type="project" value="UniProtKB-UniRule"/>
</dbReference>
<dbReference type="GO" id="GO:0000819">
    <property type="term" value="P:sister chromatid segregation"/>
    <property type="evidence" value="ECO:0007669"/>
    <property type="project" value="TreeGrafter"/>
</dbReference>
<dbReference type="FunFam" id="3.30.1360.40:FF:000030">
    <property type="entry name" value="DNA topoisomerase 2"/>
    <property type="match status" value="1"/>
</dbReference>
<dbReference type="GO" id="GO:0000712">
    <property type="term" value="P:resolution of meiotic recombination intermediates"/>
    <property type="evidence" value="ECO:0007669"/>
    <property type="project" value="TreeGrafter"/>
</dbReference>
<dbReference type="InterPro" id="IPR034157">
    <property type="entry name" value="TOPRIM_TopoII"/>
</dbReference>
<evidence type="ECO:0000256" key="1">
    <source>
        <dbReference type="ARBA" id="ARBA00000185"/>
    </source>
</evidence>
<dbReference type="InterPro" id="IPR050634">
    <property type="entry name" value="DNA_Topoisomerase_II"/>
</dbReference>
<dbReference type="Pfam" id="PF01327">
    <property type="entry name" value="Pep_deformylase"/>
    <property type="match status" value="1"/>
</dbReference>
<dbReference type="PANTHER" id="PTHR10169">
    <property type="entry name" value="DNA TOPOISOMERASE/GYRASE"/>
    <property type="match status" value="1"/>
</dbReference>
<dbReference type="PROSITE" id="PS00177">
    <property type="entry name" value="TOPOISOMERASE_II"/>
    <property type="match status" value="1"/>
</dbReference>
<evidence type="ECO:0000256" key="6">
    <source>
        <dbReference type="ARBA" id="ARBA00023235"/>
    </source>
</evidence>
<evidence type="ECO:0000256" key="7">
    <source>
        <dbReference type="PROSITE-ProRule" id="PRU01384"/>
    </source>
</evidence>
<dbReference type="InterPro" id="IPR004274">
    <property type="entry name" value="FCP1_dom"/>
</dbReference>
<comment type="caution">
    <text evidence="13">The sequence shown here is derived from an EMBL/GenBank/DDBJ whole genome shotgun (WGS) entry which is preliminary data.</text>
</comment>
<evidence type="ECO:0000259" key="10">
    <source>
        <dbReference type="PROSITE" id="PS50880"/>
    </source>
</evidence>
<dbReference type="FunFam" id="3.90.199.10:FF:000002">
    <property type="entry name" value="DNA topoisomerase 2"/>
    <property type="match status" value="1"/>
</dbReference>
<evidence type="ECO:0000256" key="4">
    <source>
        <dbReference type="ARBA" id="ARBA00023029"/>
    </source>
</evidence>
<dbReference type="Pfam" id="PF03031">
    <property type="entry name" value="NIF"/>
    <property type="match status" value="1"/>
</dbReference>
<keyword evidence="6 7" id="KW-0413">Isomerase</keyword>
<keyword evidence="8" id="KW-0547">Nucleotide-binding</keyword>
<accession>A0A8S1TPI0</accession>
<dbReference type="PROSITE" id="PS50880">
    <property type="entry name" value="TOPRIM"/>
    <property type="match status" value="1"/>
</dbReference>
<dbReference type="InterPro" id="IPR001241">
    <property type="entry name" value="Topo_IIA"/>
</dbReference>
<comment type="function">
    <text evidence="8">Control of topological states of DNA by transient breakage and subsequent rejoining of DNA strands. Topoisomerase II makes double-strand breaks.</text>
</comment>
<dbReference type="InterPro" id="IPR023635">
    <property type="entry name" value="Peptide_deformylase"/>
</dbReference>
<dbReference type="EMBL" id="CAJJDO010000025">
    <property type="protein sequence ID" value="CAD8153808.1"/>
    <property type="molecule type" value="Genomic_DNA"/>
</dbReference>
<dbReference type="InterPro" id="IPR018522">
    <property type="entry name" value="TopoIIA_CS"/>
</dbReference>
<keyword evidence="5 7" id="KW-0238">DNA-binding</keyword>
<dbReference type="FunFam" id="3.40.50.1000:FF:000093">
    <property type="entry name" value="NLI interacting factor-like phosphatase family protein"/>
    <property type="match status" value="1"/>
</dbReference>
<dbReference type="Pfam" id="PF16898">
    <property type="entry name" value="TOPRIM_C"/>
    <property type="match status" value="1"/>
</dbReference>
<dbReference type="Pfam" id="PF01751">
    <property type="entry name" value="Toprim"/>
    <property type="match status" value="1"/>
</dbReference>
<dbReference type="EC" id="5.6.2.2" evidence="8"/>
<dbReference type="OrthoDB" id="276498at2759"/>
<dbReference type="SMART" id="SM00433">
    <property type="entry name" value="TOP2c"/>
    <property type="match status" value="1"/>
</dbReference>
<dbReference type="CDD" id="cd03365">
    <property type="entry name" value="TOPRIM_TopoIIA"/>
    <property type="match status" value="1"/>
</dbReference>
<dbReference type="PROSITE" id="PS50969">
    <property type="entry name" value="FCP1"/>
    <property type="match status" value="1"/>
</dbReference>
<evidence type="ECO:0000259" key="12">
    <source>
        <dbReference type="PROSITE" id="PS52040"/>
    </source>
</evidence>
<feature type="compositionally biased region" description="Basic and acidic residues" evidence="9">
    <location>
        <begin position="1510"/>
        <end position="1519"/>
    </location>
</feature>
<dbReference type="SMART" id="SM00434">
    <property type="entry name" value="TOP4c"/>
    <property type="match status" value="1"/>
</dbReference>
<keyword evidence="14" id="KW-1185">Reference proteome</keyword>
<dbReference type="InterPro" id="IPR013506">
    <property type="entry name" value="Topo_IIA_bsu_dom2"/>
</dbReference>
<evidence type="ECO:0000259" key="11">
    <source>
        <dbReference type="PROSITE" id="PS50969"/>
    </source>
</evidence>
<dbReference type="InterPro" id="IPR006171">
    <property type="entry name" value="TOPRIM_dom"/>
</dbReference>
<feature type="compositionally biased region" description="Low complexity" evidence="9">
    <location>
        <begin position="1485"/>
        <end position="1506"/>
    </location>
</feature>
<dbReference type="GO" id="GO:0016791">
    <property type="term" value="F:phosphatase activity"/>
    <property type="evidence" value="ECO:0007669"/>
    <property type="project" value="InterPro"/>
</dbReference>
<dbReference type="SMART" id="SM00577">
    <property type="entry name" value="CPDc"/>
    <property type="match status" value="1"/>
</dbReference>
<feature type="domain" description="Toprim" evidence="10">
    <location>
        <begin position="690"/>
        <end position="804"/>
    </location>
</feature>
<sequence>MNCLQYIKKCYENLKQKREGQEESYRLSTQESEGRKKKILVLDLDETLVHCEFKENQNFNYETILDVWHRGVLYNVYLCRRPYLREFLKQMSVYYEIIIFTAGYESYCDKVLQYIDVDKHISDYYARSNCIFVNGNCLKDLAILDRPLDQLIFIDNNPNAFELQPDNGLLIPSFLDSDEDECLLRLIPFLKFMANKSCVKPVNQCLKDYETIHGSLFSDSQITLQCHMDGEEGSLNEESCSQLISILWLNKFKLFIISIIMRQKTIEEQYKKMTHIEHILQRPDTYIGSLQRTSEQMWIIQNGKMIQKEIEYVPGFFKIFDEILVNAADNLQRDSRQHKQTYIKVDIGNEISIKNDGFPIPVEIHKEYQIYVPELIFGVFLTGSNFDDTEKRVVGGRNGYGAKLTNVYSTEFTLEVCDGNSYFKLVWNNNMSNKQIPIIKQVKKDPFVIISYKPDYKRFGMKEIEADTQALLTRRVYDLAGIYGNKINVYLNDEKIKINSFQKYVDLYLPNEGAIKIFDKEMTTPRWEVVVSYSPTQFQHVSFVNAIYTAKGGSHVNYVTDKIIQEIQNEMNNNKKYKSIEVQKYQIKQSLWVFVNCLIDNPTFDSQTKENMTTKVSEFGGTNEEKFKVTEKFSKALIKTDIIETIFQQAKAKADAKLNKQLKGTKTGRIHGIEKLDDANDAGKKNSELCTLILTEGDSAKALAMAGIDIVGRDRYGVFPLKGKLLNVREASLKQILQNEEIENLIKIIGLQKERQYNDLKSLRYGSVMIMTDQDIDGSHIKGLIINFIHHFWPSLVKYRGFLKEFVTPLIKATKGNQTIPFFTVQDFNKFAQEEDIKTWKIKYYKGLGTSDDQEAQEYFKNLRTHTIQFRYDGDEDDNSIDLCFNKKKANDRKQWLAQYNHDLYVDHTKSELGYSEFIHKELIHFSMADNIRSIPSLMDGLKPGQRKVLFACFKRNLKQEIKVVQLGGYIAEHSAYHHGDLSLVSTIIGMAQNFVGSNNINLLLPKGQFGSRAMGGKDHASARYISTALNKITRYIFPEQDDHLLKYLEDDGQMVEPEYYVPIIPMSLVNGAEGIGTGWSTSIQNYNPIELVQQIKNRLDGQQFQTMTPFYRNFDGIIENLPNGNGIIKGLIDCNEATDIITIRELPIKKWTKNYKEWLDKEMAEEGSQIVDLREYHTKYKIHFEIQMADGFVQDLRNPLEYFKLSSPASCSNMVLFDSNNKIKKYEYVQDIMEEFYQVRLEFYHKRKDYLISKLDREVQLLDNKLKFIKMVISEEIQIRNVKKIDLVKQLDKYGFTRFSQLIQVKSTKVKAFGDSQKQQKNVDEDESEVEEVSGDEEKQQKKQISKKLQQTPSIDIGEFNYLLSMPLFSLTYEKVEKLQDELNQRVQSREALVNKEISVMWREDLDKFLEAYQEMIEIEIRLINQQEKMPGKQMKKPKKKNDKQEQKIVEEKVQKSKAIKSKDPVEEILSKYKNKDDKLSEMNSKQNDFNSKQQNQKQQESKQQVDNSKAEEQENQKQKAALMMIENNRKKSHEHYNFTNKEEDILSIMVDTLRLYNKVHKIDALALAAPQIGWEKRLFVCADIDLQYRKKAKYIQKVDVYLNPEIIKKSNDLIKSDEFCLSFPPNKMACIMRSNKIVMKYYNLLGIEMVVEAEGLQACIYQHEIDHLDGISALDKATSIIDSQQ</sequence>
<dbReference type="FunFam" id="3.30.1490.30:FF:000001">
    <property type="entry name" value="DNA topoisomerase 2"/>
    <property type="match status" value="1"/>
</dbReference>
<keyword evidence="8" id="KW-0067">ATP-binding</keyword>
<dbReference type="FunFam" id="1.10.268.10:FF:000018">
    <property type="entry name" value="DNA topoisomerase 2"/>
    <property type="match status" value="1"/>
</dbReference>
<evidence type="ECO:0000313" key="14">
    <source>
        <dbReference type="Proteomes" id="UP000689195"/>
    </source>
</evidence>
<comment type="similarity">
    <text evidence="3 8">Belongs to the type II topoisomerase family.</text>
</comment>
<feature type="domain" description="Topo IIA-type catalytic" evidence="12">
    <location>
        <begin position="935"/>
        <end position="1407"/>
    </location>
</feature>
<dbReference type="GO" id="GO:0005634">
    <property type="term" value="C:nucleus"/>
    <property type="evidence" value="ECO:0007669"/>
    <property type="project" value="TreeGrafter"/>
</dbReference>
<dbReference type="CDD" id="cd07521">
    <property type="entry name" value="HAD_FCP1-like"/>
    <property type="match status" value="1"/>
</dbReference>
<feature type="active site" description="O-(5'-phospho-DNA)-tyrosine intermediate" evidence="7">
    <location>
        <position position="1025"/>
    </location>
</feature>
<proteinExistence type="inferred from homology"/>
<dbReference type="NCBIfam" id="TIGR02251">
    <property type="entry name" value="HIF-SF_euk"/>
    <property type="match status" value="1"/>
</dbReference>
<comment type="catalytic activity">
    <reaction evidence="1 7 8">
        <text>ATP-dependent breakage, passage and rejoining of double-stranded DNA.</text>
        <dbReference type="EC" id="5.6.2.2"/>
    </reaction>
</comment>
<dbReference type="HAMAP" id="MF_00163">
    <property type="entry name" value="Pep_deformylase"/>
    <property type="match status" value="1"/>
</dbReference>
<reference evidence="13" key="1">
    <citation type="submission" date="2021-01" db="EMBL/GenBank/DDBJ databases">
        <authorList>
            <consortium name="Genoscope - CEA"/>
            <person name="William W."/>
        </authorList>
    </citation>
    <scope>NUCLEOTIDE SEQUENCE</scope>
</reference>
<dbReference type="Pfam" id="PF00521">
    <property type="entry name" value="DNA_topoisoIV"/>
    <property type="match status" value="1"/>
</dbReference>
<gene>
    <name evidence="13" type="ORF">PPENT_87.1.T0250041</name>
</gene>
<comment type="subunit">
    <text evidence="8">Homodimer.</text>
</comment>
<dbReference type="Pfam" id="PF00204">
    <property type="entry name" value="DNA_gyraseB"/>
    <property type="match status" value="1"/>
</dbReference>
<dbReference type="InterPro" id="IPR002205">
    <property type="entry name" value="Topo_IIA_dom_A"/>
</dbReference>
<evidence type="ECO:0000313" key="13">
    <source>
        <dbReference type="EMBL" id="CAD8153808.1"/>
    </source>
</evidence>
<name>A0A8S1TPI0_9CILI</name>
<evidence type="ECO:0000256" key="3">
    <source>
        <dbReference type="ARBA" id="ARBA00011080"/>
    </source>
</evidence>
<dbReference type="FunFam" id="3.40.50.670:FF:000001">
    <property type="entry name" value="DNA topoisomerase 2"/>
    <property type="match status" value="2"/>
</dbReference>
<dbReference type="InterPro" id="IPR011948">
    <property type="entry name" value="Dullard_phosphatase"/>
</dbReference>
<dbReference type="PANTHER" id="PTHR10169:SF38">
    <property type="entry name" value="DNA TOPOISOMERASE 2"/>
    <property type="match status" value="1"/>
</dbReference>
<keyword evidence="4 7" id="KW-0799">Topoisomerase</keyword>